<organism evidence="13 14">
    <name type="scientific">Paramuricea clavata</name>
    <name type="common">Red gorgonian</name>
    <name type="synonym">Violescent sea-whip</name>
    <dbReference type="NCBI Taxonomy" id="317549"/>
    <lineage>
        <taxon>Eukaryota</taxon>
        <taxon>Metazoa</taxon>
        <taxon>Cnidaria</taxon>
        <taxon>Anthozoa</taxon>
        <taxon>Octocorallia</taxon>
        <taxon>Malacalcyonacea</taxon>
        <taxon>Plexauridae</taxon>
        <taxon>Paramuricea</taxon>
    </lineage>
</organism>
<dbReference type="OrthoDB" id="289250at2759"/>
<gene>
    <name evidence="13" type="ORF">PACLA_8A001771</name>
</gene>
<feature type="coiled-coil region" evidence="8">
    <location>
        <begin position="657"/>
        <end position="684"/>
    </location>
</feature>
<feature type="region of interest" description="Disordered" evidence="9">
    <location>
        <begin position="325"/>
        <end position="344"/>
    </location>
</feature>
<evidence type="ECO:0000256" key="1">
    <source>
        <dbReference type="ARBA" id="ARBA00004604"/>
    </source>
</evidence>
<evidence type="ECO:0000256" key="7">
    <source>
        <dbReference type="ARBA" id="ARBA00023242"/>
    </source>
</evidence>
<dbReference type="Pfam" id="PF07780">
    <property type="entry name" value="Spb1_C"/>
    <property type="match status" value="1"/>
</dbReference>
<feature type="compositionally biased region" description="Acidic residues" evidence="9">
    <location>
        <begin position="530"/>
        <end position="549"/>
    </location>
</feature>
<feature type="compositionally biased region" description="Acidic residues" evidence="9">
    <location>
        <begin position="409"/>
        <end position="448"/>
    </location>
</feature>
<evidence type="ECO:0000256" key="5">
    <source>
        <dbReference type="ARBA" id="ARBA00022679"/>
    </source>
</evidence>
<proteinExistence type="inferred from homology"/>
<dbReference type="PANTHER" id="PTHR10920">
    <property type="entry name" value="RIBOSOMAL RNA METHYLTRANSFERASE"/>
    <property type="match status" value="1"/>
</dbReference>
<sequence length="766" mass="87351">MGKKGKIGKQRRDKFYHLAKETGYRARSAFKLIQLNRKFEFLQSSRVCIDLCAAPGGWLQVASKFMPVSSIIIGVDLVPIKQIANVITLQDDITTQKCRQDIKKELKTWKADCVLNDGAPNVGASWAHDAFTQAHLTLAALKLACDFLNKGGWFVTKVFRSKDYQPLMWVFNQLFKKVHATKPQASRNESAEIFVVCQGYKAPHKIDPKLLDWKCIFEEVNQEPTKQASLLSDKKRARAQGYEEGDYSLFKTLAVTEFVKSTKPLDLLSSINKIVFDDKRYLQHDLTTAEIQECCKDIKVLGKGEVRLLLNWQAKLHELEKNEDEKLSAELDEENNEEPQKSVEEMIQDLKEEEAGDAKRKRRKLFAMKKQARERMQAGGGATADGGDAELFALHNIKSKKNLEKVDEGETLEASDDDDEGDYSDIDDSGDSSVGDIEDIDDDDDDDVNPLLVNPDEEIDQPTKTKLWFDKEMFQGLETMEDEDFEVEQMIKKHKKAGGVLLGNDKDKKTTDSVTNKTTTKKKTKNSENEPSDSESEPSDSESDSEDSDHEMKQVEDAETNATDKSENGFEVVPQDYLMKNMTPEGLALGAQMAFSKKRKREIEDESYHRWTFNDDNLPEWFTQDESKHYHRNLPVTKEEALEYKARLTEINARPIKKVAEAKARKKQKEMKRVERARKKAEVICDNDNVTDNEKAQQLKSLYKKAGIGKRKKPEVKYVVAKKGGGKRAKRPAGVKGPFKMVDPRMKKDLREKGNKQDKKRGRRKK</sequence>
<accession>A0A7D9DPW1</accession>
<feature type="domain" description="DUF3381" evidence="12">
    <location>
        <begin position="233"/>
        <end position="375"/>
    </location>
</feature>
<keyword evidence="5 8" id="KW-0808">Transferase</keyword>
<feature type="binding site" evidence="8">
    <location>
        <position position="76"/>
    </location>
    <ligand>
        <name>S-adenosyl-L-methionine</name>
        <dbReference type="ChEBI" id="CHEBI:59789"/>
    </ligand>
</feature>
<dbReference type="Pfam" id="PF01728">
    <property type="entry name" value="FtsJ"/>
    <property type="match status" value="1"/>
</dbReference>
<feature type="active site" description="Proton acceptor" evidence="8">
    <location>
        <position position="157"/>
    </location>
</feature>
<feature type="binding site" evidence="8">
    <location>
        <position position="58"/>
    </location>
    <ligand>
        <name>S-adenosyl-L-methionine</name>
        <dbReference type="ChEBI" id="CHEBI:59789"/>
    </ligand>
</feature>
<feature type="compositionally biased region" description="Basic and acidic residues" evidence="9">
    <location>
        <begin position="742"/>
        <end position="757"/>
    </location>
</feature>
<evidence type="ECO:0000259" key="12">
    <source>
        <dbReference type="Pfam" id="PF11861"/>
    </source>
</evidence>
<dbReference type="GO" id="GO:0000463">
    <property type="term" value="P:maturation of LSU-rRNA from tricistronic rRNA transcript (SSU-rRNA, 5.8S rRNA, LSU-rRNA)"/>
    <property type="evidence" value="ECO:0007669"/>
    <property type="project" value="TreeGrafter"/>
</dbReference>
<feature type="compositionally biased region" description="Basic residues" evidence="9">
    <location>
        <begin position="724"/>
        <end position="733"/>
    </location>
</feature>
<reference evidence="13" key="1">
    <citation type="submission" date="2020-04" db="EMBL/GenBank/DDBJ databases">
        <authorList>
            <person name="Alioto T."/>
            <person name="Alioto T."/>
            <person name="Gomez Garrido J."/>
        </authorList>
    </citation>
    <scope>NUCLEOTIDE SEQUENCE</scope>
    <source>
        <strain evidence="13">A484AB</strain>
    </source>
</reference>
<evidence type="ECO:0000256" key="8">
    <source>
        <dbReference type="HAMAP-Rule" id="MF_03163"/>
    </source>
</evidence>
<comment type="similarity">
    <text evidence="8">Belongs to the class I-like SAM-binding methyltransferase superfamily. RNA methyltransferase RlmE family. SPB1 subfamily.</text>
</comment>
<evidence type="ECO:0000256" key="9">
    <source>
        <dbReference type="SAM" id="MobiDB-lite"/>
    </source>
</evidence>
<dbReference type="PANTHER" id="PTHR10920:SF13">
    <property type="entry name" value="PRE-RRNA 2'-O-RIBOSE RNA METHYLTRANSFERASE FTSJ3"/>
    <property type="match status" value="1"/>
</dbReference>
<comment type="subcellular location">
    <subcellularLocation>
        <location evidence="1 8">Nucleus</location>
        <location evidence="1 8">Nucleolus</location>
    </subcellularLocation>
</comment>
<feature type="region of interest" description="Disordered" evidence="9">
    <location>
        <begin position="721"/>
        <end position="766"/>
    </location>
</feature>
<dbReference type="EMBL" id="CACRXK020001309">
    <property type="protein sequence ID" value="CAB3988348.1"/>
    <property type="molecule type" value="Genomic_DNA"/>
</dbReference>
<dbReference type="GO" id="GO:0030687">
    <property type="term" value="C:preribosome, large subunit precursor"/>
    <property type="evidence" value="ECO:0007669"/>
    <property type="project" value="TreeGrafter"/>
</dbReference>
<feature type="domain" description="Ribosomal RNA methyltransferase FtsJ" evidence="10">
    <location>
        <begin position="24"/>
        <end position="200"/>
    </location>
</feature>
<feature type="domain" description="Ribosomal RNA methyltransferase SPB1-like C-terminal" evidence="11">
    <location>
        <begin position="544"/>
        <end position="756"/>
    </location>
</feature>
<protein>
    <recommendedName>
        <fullName evidence="8">Putative rRNA methyltransferase</fullName>
        <ecNumber evidence="8">2.1.1.-</ecNumber>
    </recommendedName>
    <alternativeName>
        <fullName evidence="8">2'-O-ribose RNA methyltransferase SPB1 homolog</fullName>
    </alternativeName>
</protein>
<dbReference type="InterPro" id="IPR050082">
    <property type="entry name" value="RNA_methyltr_RlmE"/>
</dbReference>
<keyword evidence="3 8" id="KW-0698">rRNA processing</keyword>
<dbReference type="SUPFAM" id="SSF53335">
    <property type="entry name" value="S-adenosyl-L-methionine-dependent methyltransferases"/>
    <property type="match status" value="1"/>
</dbReference>
<dbReference type="InterPro" id="IPR024576">
    <property type="entry name" value="rRNA_MeTfrase_Spb1_DUF3381"/>
</dbReference>
<keyword evidence="4 8" id="KW-0489">Methyltransferase</keyword>
<feature type="binding site" evidence="8">
    <location>
        <position position="117"/>
    </location>
    <ligand>
        <name>S-adenosyl-L-methionine</name>
        <dbReference type="ChEBI" id="CHEBI:59789"/>
    </ligand>
</feature>
<keyword evidence="2 8" id="KW-0690">Ribosome biogenesis</keyword>
<dbReference type="GO" id="GO:0016435">
    <property type="term" value="F:rRNA (guanine) methyltransferase activity"/>
    <property type="evidence" value="ECO:0007669"/>
    <property type="project" value="TreeGrafter"/>
</dbReference>
<evidence type="ECO:0000313" key="14">
    <source>
        <dbReference type="Proteomes" id="UP001152795"/>
    </source>
</evidence>
<evidence type="ECO:0000256" key="6">
    <source>
        <dbReference type="ARBA" id="ARBA00022691"/>
    </source>
</evidence>
<dbReference type="Gene3D" id="3.40.50.150">
    <property type="entry name" value="Vaccinia Virus protein VP39"/>
    <property type="match status" value="1"/>
</dbReference>
<dbReference type="HAMAP" id="MF_01547">
    <property type="entry name" value="RNA_methyltr_E"/>
    <property type="match status" value="1"/>
</dbReference>
<dbReference type="GO" id="GO:0008650">
    <property type="term" value="F:rRNA (uridine-2'-O-)-methyltransferase activity"/>
    <property type="evidence" value="ECO:0007669"/>
    <property type="project" value="TreeGrafter"/>
</dbReference>
<feature type="compositionally biased region" description="Basic and acidic residues" evidence="9">
    <location>
        <begin position="550"/>
        <end position="568"/>
    </location>
</feature>
<name>A0A7D9DPW1_PARCT</name>
<dbReference type="InterPro" id="IPR002877">
    <property type="entry name" value="RNA_MeTrfase_FtsJ_dom"/>
</dbReference>
<feature type="binding site" evidence="8">
    <location>
        <position position="92"/>
    </location>
    <ligand>
        <name>S-adenosyl-L-methionine</name>
        <dbReference type="ChEBI" id="CHEBI:59789"/>
    </ligand>
</feature>
<dbReference type="GO" id="GO:0000466">
    <property type="term" value="P:maturation of 5.8S rRNA from tricistronic rRNA transcript (SSU-rRNA, 5.8S rRNA, LSU-rRNA)"/>
    <property type="evidence" value="ECO:0007669"/>
    <property type="project" value="TreeGrafter"/>
</dbReference>
<dbReference type="HAMAP" id="MF_03163">
    <property type="entry name" value="RNA_methyltr_E_SPB1"/>
    <property type="match status" value="1"/>
</dbReference>
<dbReference type="AlphaFoldDB" id="A0A7D9DPW1"/>
<keyword evidence="8" id="KW-0175">Coiled coil</keyword>
<keyword evidence="6 8" id="KW-0949">S-adenosyl-L-methionine</keyword>
<evidence type="ECO:0000256" key="3">
    <source>
        <dbReference type="ARBA" id="ARBA00022552"/>
    </source>
</evidence>
<keyword evidence="7 8" id="KW-0539">Nucleus</keyword>
<dbReference type="InterPro" id="IPR012920">
    <property type="entry name" value="rRNA_MeTfrase_SPB1-like_C"/>
</dbReference>
<comment type="function">
    <text evidence="8">Probable methyltransferase involved in the maturation of rRNA and in the biogenesis of ribosomal subunits.</text>
</comment>
<evidence type="ECO:0000256" key="2">
    <source>
        <dbReference type="ARBA" id="ARBA00022517"/>
    </source>
</evidence>
<dbReference type="Pfam" id="PF11861">
    <property type="entry name" value="DUF3381"/>
    <property type="match status" value="1"/>
</dbReference>
<feature type="region of interest" description="Disordered" evidence="9">
    <location>
        <begin position="403"/>
        <end position="467"/>
    </location>
</feature>
<dbReference type="FunFam" id="3.40.50.150:FF:000004">
    <property type="entry name" value="AdoMet-dependent rRNA methyltransferase SPB1"/>
    <property type="match status" value="1"/>
</dbReference>
<keyword evidence="14" id="KW-1185">Reference proteome</keyword>
<evidence type="ECO:0000259" key="11">
    <source>
        <dbReference type="Pfam" id="PF07780"/>
    </source>
</evidence>
<comment type="catalytic activity">
    <reaction evidence="8">
        <text>a ribonucleotide in rRNA + S-adenosyl-L-methionine = a 2'-O-methylribonucleotide in rRNA + S-adenosyl-L-homocysteine + H(+)</text>
        <dbReference type="Rhea" id="RHEA:48628"/>
        <dbReference type="Rhea" id="RHEA-COMP:12164"/>
        <dbReference type="Rhea" id="RHEA-COMP:12165"/>
        <dbReference type="ChEBI" id="CHEBI:15378"/>
        <dbReference type="ChEBI" id="CHEBI:57856"/>
        <dbReference type="ChEBI" id="CHEBI:59789"/>
        <dbReference type="ChEBI" id="CHEBI:90675"/>
        <dbReference type="ChEBI" id="CHEBI:90676"/>
    </reaction>
</comment>
<dbReference type="GO" id="GO:0005730">
    <property type="term" value="C:nucleolus"/>
    <property type="evidence" value="ECO:0007669"/>
    <property type="project" value="UniProtKB-SubCell"/>
</dbReference>
<dbReference type="EC" id="2.1.1.-" evidence="8"/>
<dbReference type="InterPro" id="IPR029063">
    <property type="entry name" value="SAM-dependent_MTases_sf"/>
</dbReference>
<evidence type="ECO:0000313" key="13">
    <source>
        <dbReference type="EMBL" id="CAB3988348.1"/>
    </source>
</evidence>
<feature type="binding site" evidence="8">
    <location>
        <position position="56"/>
    </location>
    <ligand>
        <name>S-adenosyl-L-methionine</name>
        <dbReference type="ChEBI" id="CHEBI:59789"/>
    </ligand>
</feature>
<dbReference type="Proteomes" id="UP001152795">
    <property type="component" value="Unassembled WGS sequence"/>
</dbReference>
<evidence type="ECO:0000256" key="4">
    <source>
        <dbReference type="ARBA" id="ARBA00022603"/>
    </source>
</evidence>
<dbReference type="InterPro" id="IPR015507">
    <property type="entry name" value="rRNA-MeTfrase_E"/>
</dbReference>
<dbReference type="InterPro" id="IPR028589">
    <property type="entry name" value="SPB1-like"/>
</dbReference>
<feature type="region of interest" description="Disordered" evidence="9">
    <location>
        <begin position="496"/>
        <end position="572"/>
    </location>
</feature>
<comment type="caution">
    <text evidence="13">The sequence shown here is derived from an EMBL/GenBank/DDBJ whole genome shotgun (WGS) entry which is preliminary data.</text>
</comment>
<evidence type="ECO:0000259" key="10">
    <source>
        <dbReference type="Pfam" id="PF01728"/>
    </source>
</evidence>